<keyword evidence="1" id="KW-1133">Transmembrane helix</keyword>
<dbReference type="InterPro" id="IPR005184">
    <property type="entry name" value="DUF306_Meta_HslJ"/>
</dbReference>
<evidence type="ECO:0000256" key="1">
    <source>
        <dbReference type="SAM" id="Phobius"/>
    </source>
</evidence>
<proteinExistence type="predicted"/>
<dbReference type="Proteomes" id="UP000287853">
    <property type="component" value="Unassembled WGS sequence"/>
</dbReference>
<dbReference type="Pfam" id="PF03724">
    <property type="entry name" value="META"/>
    <property type="match status" value="1"/>
</dbReference>
<protein>
    <submittedName>
        <fullName evidence="3">Heat shock protein HslJ</fullName>
    </submittedName>
</protein>
<name>A0A3S3QZP4_9BACT</name>
<dbReference type="Gene3D" id="2.40.128.270">
    <property type="match status" value="1"/>
</dbReference>
<keyword evidence="1" id="KW-0812">Transmembrane</keyword>
<dbReference type="EMBL" id="MTKO01000060">
    <property type="protein sequence ID" value="RWX46551.1"/>
    <property type="molecule type" value="Genomic_DNA"/>
</dbReference>
<reference evidence="3 4" key="1">
    <citation type="submission" date="2017-01" db="EMBL/GenBank/DDBJ databases">
        <title>The cable genome- insights into the physiology and evolution of filamentous bacteria capable of sulfide oxidation via long distance electron transfer.</title>
        <authorList>
            <person name="Schreiber L."/>
            <person name="Bjerg J.T."/>
            <person name="Boggild A."/>
            <person name="Van De Vossenberg J."/>
            <person name="Meysman F."/>
            <person name="Nielsen L.P."/>
            <person name="Schramm A."/>
            <person name="Kjeldsen K.U."/>
        </authorList>
    </citation>
    <scope>NUCLEOTIDE SEQUENCE [LARGE SCALE GENOMIC DNA]</scope>
    <source>
        <strain evidence="3">MCF</strain>
    </source>
</reference>
<dbReference type="AlphaFoldDB" id="A0A3S3QZP4"/>
<gene>
    <name evidence="3" type="ORF">H206_00303</name>
</gene>
<comment type="caution">
    <text evidence="3">The sequence shown here is derived from an EMBL/GenBank/DDBJ whole genome shotgun (WGS) entry which is preliminary data.</text>
</comment>
<evidence type="ECO:0000259" key="2">
    <source>
        <dbReference type="Pfam" id="PF03724"/>
    </source>
</evidence>
<evidence type="ECO:0000313" key="3">
    <source>
        <dbReference type="EMBL" id="RWX46551.1"/>
    </source>
</evidence>
<keyword evidence="1" id="KW-0472">Membrane</keyword>
<keyword evidence="4" id="KW-1185">Reference proteome</keyword>
<sequence length="204" mass="22598">MPNLAIKKTKEIIIVYCLVVLSLVFATDTYAVGAKGELICYNSCEIYSIKTTVNYYSKDQATQGLYSDALVFCSDKGGLENYSVNYFFSAENFLLPGTSWEVTSYNDGQGLIDINFYKELVIHFGRDGIIQGISFCNGYAGYYTVFENQISMGPAATFGLCEGLMRQEELFLEALRAATIYETRGDQLILKDGNGTAVALLARK</sequence>
<organism evidence="3 4">
    <name type="scientific">Candidatus Electrothrix aarhusensis</name>
    <dbReference type="NCBI Taxonomy" id="1859131"/>
    <lineage>
        <taxon>Bacteria</taxon>
        <taxon>Pseudomonadati</taxon>
        <taxon>Thermodesulfobacteriota</taxon>
        <taxon>Desulfobulbia</taxon>
        <taxon>Desulfobulbales</taxon>
        <taxon>Desulfobulbaceae</taxon>
        <taxon>Candidatus Electrothrix</taxon>
    </lineage>
</organism>
<evidence type="ECO:0000313" key="4">
    <source>
        <dbReference type="Proteomes" id="UP000287853"/>
    </source>
</evidence>
<keyword evidence="3" id="KW-0346">Stress response</keyword>
<dbReference type="InterPro" id="IPR038670">
    <property type="entry name" value="HslJ-like_sf"/>
</dbReference>
<accession>A0A3S3QZP4</accession>
<feature type="domain" description="DUF306" evidence="2">
    <location>
        <begin position="95"/>
        <end position="199"/>
    </location>
</feature>
<feature type="transmembrane region" description="Helical" evidence="1">
    <location>
        <begin position="12"/>
        <end position="33"/>
    </location>
</feature>